<keyword evidence="3" id="KW-1185">Reference proteome</keyword>
<name>A0A6A4LNB7_9ERIC</name>
<comment type="caution">
    <text evidence="2">The sequence shown here is derived from an EMBL/GenBank/DDBJ whole genome shotgun (WGS) entry which is preliminary data.</text>
</comment>
<feature type="region of interest" description="Disordered" evidence="1">
    <location>
        <begin position="46"/>
        <end position="67"/>
    </location>
</feature>
<dbReference type="Proteomes" id="UP000428333">
    <property type="component" value="Linkage Group LG06"/>
</dbReference>
<feature type="compositionally biased region" description="Pro residues" evidence="1">
    <location>
        <begin position="56"/>
        <end position="67"/>
    </location>
</feature>
<evidence type="ECO:0000313" key="2">
    <source>
        <dbReference type="EMBL" id="KAE9456869.1"/>
    </source>
</evidence>
<evidence type="ECO:0000256" key="1">
    <source>
        <dbReference type="SAM" id="MobiDB-lite"/>
    </source>
</evidence>
<reference evidence="2 3" key="1">
    <citation type="journal article" date="2019" name="Genome Biol. Evol.">
        <title>The Rhododendron genome and chromosomal organization provide insight into shared whole-genome duplications across the heath family (Ericaceae).</title>
        <authorList>
            <person name="Soza V.L."/>
            <person name="Lindsley D."/>
            <person name="Waalkes A."/>
            <person name="Ramage E."/>
            <person name="Patwardhan R.P."/>
            <person name="Burton J.N."/>
            <person name="Adey A."/>
            <person name="Kumar A."/>
            <person name="Qiu R."/>
            <person name="Shendure J."/>
            <person name="Hall B."/>
        </authorList>
    </citation>
    <scope>NUCLEOTIDE SEQUENCE [LARGE SCALE GENOMIC DNA]</scope>
    <source>
        <strain evidence="2">RSF 1966-606</strain>
    </source>
</reference>
<proteinExistence type="predicted"/>
<evidence type="ECO:0000313" key="3">
    <source>
        <dbReference type="Proteomes" id="UP000428333"/>
    </source>
</evidence>
<gene>
    <name evidence="2" type="ORF">C3L33_11236</name>
</gene>
<accession>A0A6A4LNB7</accession>
<dbReference type="OrthoDB" id="1724933at2759"/>
<feature type="non-terminal residue" evidence="2">
    <location>
        <position position="1"/>
    </location>
</feature>
<dbReference type="EMBL" id="QEFC01001558">
    <property type="protein sequence ID" value="KAE9456869.1"/>
    <property type="molecule type" value="Genomic_DNA"/>
</dbReference>
<sequence length="67" mass="7438">MGPPNAIFPKQMIPNLEEAEPHYGWADVVGDSCQLLSIEPRERPPNVYRNIDFGSSPPPPDNVPPSR</sequence>
<organism evidence="2 3">
    <name type="scientific">Rhododendron williamsianum</name>
    <dbReference type="NCBI Taxonomy" id="262921"/>
    <lineage>
        <taxon>Eukaryota</taxon>
        <taxon>Viridiplantae</taxon>
        <taxon>Streptophyta</taxon>
        <taxon>Embryophyta</taxon>
        <taxon>Tracheophyta</taxon>
        <taxon>Spermatophyta</taxon>
        <taxon>Magnoliopsida</taxon>
        <taxon>eudicotyledons</taxon>
        <taxon>Gunneridae</taxon>
        <taxon>Pentapetalae</taxon>
        <taxon>asterids</taxon>
        <taxon>Ericales</taxon>
        <taxon>Ericaceae</taxon>
        <taxon>Ericoideae</taxon>
        <taxon>Rhodoreae</taxon>
        <taxon>Rhododendron</taxon>
    </lineage>
</organism>
<dbReference type="AlphaFoldDB" id="A0A6A4LNB7"/>
<protein>
    <submittedName>
        <fullName evidence="2">Uncharacterized protein</fullName>
    </submittedName>
</protein>